<keyword evidence="2" id="KW-1185">Reference proteome</keyword>
<sequence length="163" mass="17537">MKSTVISSEANNIMASILPYAASDIFSLCYTYRDCLSSVLAPTSSADDKAEEPSAARKALPIDVAGAAVETRPAHRALLFIEELNMLQQVSGTLHMPTYLGARSWVSILSALGTSYAARLAEGTLMRTGHQFMPENICFDNKGQVLFIDFGAAKGLTDSNIRS</sequence>
<dbReference type="Proteomes" id="UP001212152">
    <property type="component" value="Unassembled WGS sequence"/>
</dbReference>
<proteinExistence type="predicted"/>
<accession>A0AAD5XM43</accession>
<reference evidence="1" key="1">
    <citation type="submission" date="2020-05" db="EMBL/GenBank/DDBJ databases">
        <title>Phylogenomic resolution of chytrid fungi.</title>
        <authorList>
            <person name="Stajich J.E."/>
            <person name="Amses K."/>
            <person name="Simmons R."/>
            <person name="Seto K."/>
            <person name="Myers J."/>
            <person name="Bonds A."/>
            <person name="Quandt C.A."/>
            <person name="Barry K."/>
            <person name="Liu P."/>
            <person name="Grigoriev I."/>
            <person name="Longcore J.E."/>
            <person name="James T.Y."/>
        </authorList>
    </citation>
    <scope>NUCLEOTIDE SEQUENCE</scope>
    <source>
        <strain evidence="1">JEL0379</strain>
    </source>
</reference>
<comment type="caution">
    <text evidence="1">The sequence shown here is derived from an EMBL/GenBank/DDBJ whole genome shotgun (WGS) entry which is preliminary data.</text>
</comment>
<evidence type="ECO:0008006" key="3">
    <source>
        <dbReference type="Google" id="ProtNLM"/>
    </source>
</evidence>
<evidence type="ECO:0000313" key="2">
    <source>
        <dbReference type="Proteomes" id="UP001212152"/>
    </source>
</evidence>
<dbReference type="AlphaFoldDB" id="A0AAD5XM43"/>
<dbReference type="EMBL" id="JADGJQ010000088">
    <property type="protein sequence ID" value="KAJ3171312.1"/>
    <property type="molecule type" value="Genomic_DNA"/>
</dbReference>
<gene>
    <name evidence="1" type="ORF">HDU87_008419</name>
</gene>
<evidence type="ECO:0000313" key="1">
    <source>
        <dbReference type="EMBL" id="KAJ3171312.1"/>
    </source>
</evidence>
<name>A0AAD5XM43_9FUNG</name>
<organism evidence="1 2">
    <name type="scientific">Geranomyces variabilis</name>
    <dbReference type="NCBI Taxonomy" id="109894"/>
    <lineage>
        <taxon>Eukaryota</taxon>
        <taxon>Fungi</taxon>
        <taxon>Fungi incertae sedis</taxon>
        <taxon>Chytridiomycota</taxon>
        <taxon>Chytridiomycota incertae sedis</taxon>
        <taxon>Chytridiomycetes</taxon>
        <taxon>Spizellomycetales</taxon>
        <taxon>Powellomycetaceae</taxon>
        <taxon>Geranomyces</taxon>
    </lineage>
</organism>
<protein>
    <recommendedName>
        <fullName evidence="3">Protein kinase domain-containing protein</fullName>
    </recommendedName>
</protein>